<reference evidence="2 3" key="1">
    <citation type="submission" date="2018-04" db="EMBL/GenBank/DDBJ databases">
        <authorList>
            <person name="Zhang X."/>
            <person name="Yuan J."/>
            <person name="Li F."/>
            <person name="Xiang J."/>
        </authorList>
    </citation>
    <scope>NUCLEOTIDE SEQUENCE [LARGE SCALE GENOMIC DNA]</scope>
    <source>
        <tissue evidence="2">Muscle</tissue>
    </source>
</reference>
<feature type="compositionally biased region" description="Basic and acidic residues" evidence="1">
    <location>
        <begin position="232"/>
        <end position="242"/>
    </location>
</feature>
<proteinExistence type="predicted"/>
<reference evidence="2 3" key="2">
    <citation type="submission" date="2019-01" db="EMBL/GenBank/DDBJ databases">
        <title>The decoding of complex shrimp genome reveals the adaptation for benthos swimmer, frequently molting mechanism and breeding impact on genome.</title>
        <authorList>
            <person name="Sun Y."/>
            <person name="Gao Y."/>
            <person name="Yu Y."/>
        </authorList>
    </citation>
    <scope>NUCLEOTIDE SEQUENCE [LARGE SCALE GENOMIC DNA]</scope>
    <source>
        <tissue evidence="2">Muscle</tissue>
    </source>
</reference>
<feature type="compositionally biased region" description="Pro residues" evidence="1">
    <location>
        <begin position="148"/>
        <end position="166"/>
    </location>
</feature>
<feature type="region of interest" description="Disordered" evidence="1">
    <location>
        <begin position="314"/>
        <end position="419"/>
    </location>
</feature>
<feature type="region of interest" description="Disordered" evidence="1">
    <location>
        <begin position="103"/>
        <end position="174"/>
    </location>
</feature>
<evidence type="ECO:0000313" key="2">
    <source>
        <dbReference type="EMBL" id="ROT63885.1"/>
    </source>
</evidence>
<evidence type="ECO:0000256" key="1">
    <source>
        <dbReference type="SAM" id="MobiDB-lite"/>
    </source>
</evidence>
<feature type="region of interest" description="Disordered" evidence="1">
    <location>
        <begin position="194"/>
        <end position="242"/>
    </location>
</feature>
<gene>
    <name evidence="2" type="ORF">C7M84_018202</name>
</gene>
<protein>
    <submittedName>
        <fullName evidence="2">Uncharacterized protein</fullName>
    </submittedName>
</protein>
<feature type="compositionally biased region" description="Basic and acidic residues" evidence="1">
    <location>
        <begin position="393"/>
        <end position="404"/>
    </location>
</feature>
<dbReference type="EMBL" id="QCYY01003360">
    <property type="protein sequence ID" value="ROT63885.1"/>
    <property type="molecule type" value="Genomic_DNA"/>
</dbReference>
<accession>A0A423SI89</accession>
<name>A0A423SI89_PENVA</name>
<dbReference type="Proteomes" id="UP000283509">
    <property type="component" value="Unassembled WGS sequence"/>
</dbReference>
<feature type="compositionally biased region" description="Basic and acidic residues" evidence="1">
    <location>
        <begin position="365"/>
        <end position="376"/>
    </location>
</feature>
<organism evidence="2 3">
    <name type="scientific">Penaeus vannamei</name>
    <name type="common">Whiteleg shrimp</name>
    <name type="synonym">Litopenaeus vannamei</name>
    <dbReference type="NCBI Taxonomy" id="6689"/>
    <lineage>
        <taxon>Eukaryota</taxon>
        <taxon>Metazoa</taxon>
        <taxon>Ecdysozoa</taxon>
        <taxon>Arthropoda</taxon>
        <taxon>Crustacea</taxon>
        <taxon>Multicrustacea</taxon>
        <taxon>Malacostraca</taxon>
        <taxon>Eumalacostraca</taxon>
        <taxon>Eucarida</taxon>
        <taxon>Decapoda</taxon>
        <taxon>Dendrobranchiata</taxon>
        <taxon>Penaeoidea</taxon>
        <taxon>Penaeidae</taxon>
        <taxon>Penaeus</taxon>
    </lineage>
</organism>
<comment type="caution">
    <text evidence="2">The sequence shown here is derived from an EMBL/GenBank/DDBJ whole genome shotgun (WGS) entry which is preliminary data.</text>
</comment>
<dbReference type="AlphaFoldDB" id="A0A423SI89"/>
<feature type="region of interest" description="Disordered" evidence="1">
    <location>
        <begin position="55"/>
        <end position="78"/>
    </location>
</feature>
<evidence type="ECO:0000313" key="3">
    <source>
        <dbReference type="Proteomes" id="UP000283509"/>
    </source>
</evidence>
<sequence length="451" mass="49906">MICNSGLLITRKLKELVTGGDFSPNKRSTPVKPINLKPISTEPVHECKDLADLYQRASHPPGPGQSETGHAPDTWDAPSSYVFENPGLVCASVSENRDPGAPRFGSLTRQGRSEPEFTKINGKTVRLYSSLPRPSLSRDKKAERQSAPPIPEAPPALAEVPPPGPPFASQFQHHDPGLNYVALSDIYAELPRKKKKPCTSSTCSSAHHHRRHAAPPPTEAPTHAPCHKNPKRGSEDMKFSTIELPRKRFEKTKVFQKFHSLDRGWKSFVGPRANAKKYSESSVSLAVTERREVDAQDDLRSELDFSEDASVKYFPRRGNRSTSSHLDQRGLDPPTLKTGEDPRRSHRRHSSPAGTRRHQGPADAHIPRARVEDWVHTQESGGRSASPAGENDAGERRTAGDRRGSSSSGGYQCHTLPKARELSNPEEWFRTRGRRGGCWLIVAADGELPWL</sequence>
<feature type="compositionally biased region" description="Basic residues" evidence="1">
    <location>
        <begin position="344"/>
        <end position="359"/>
    </location>
</feature>
<keyword evidence="3" id="KW-1185">Reference proteome</keyword>